<dbReference type="AlphaFoldDB" id="A0A2R5G3D8"/>
<proteinExistence type="predicted"/>
<keyword evidence="2" id="KW-1185">Reference proteome</keyword>
<comment type="caution">
    <text evidence="1">The sequence shown here is derived from an EMBL/GenBank/DDBJ whole genome shotgun (WGS) entry which is preliminary data.</text>
</comment>
<protein>
    <submittedName>
        <fullName evidence="1">Uncharacterized protein</fullName>
    </submittedName>
</protein>
<accession>A0A2R5G3D8</accession>
<reference evidence="1 2" key="1">
    <citation type="submission" date="2017-06" db="EMBL/GenBank/DDBJ databases">
        <title>Genome sequencing of cyanobaciteial culture collection at National Institute for Environmental Studies (NIES).</title>
        <authorList>
            <person name="Hirose Y."/>
            <person name="Shimura Y."/>
            <person name="Fujisawa T."/>
            <person name="Nakamura Y."/>
            <person name="Kawachi M."/>
        </authorList>
    </citation>
    <scope>NUCLEOTIDE SEQUENCE [LARGE SCALE GENOMIC DNA]</scope>
    <source>
        <strain evidence="1 2">NIES-4072</strain>
    </source>
</reference>
<dbReference type="Proteomes" id="UP000245124">
    <property type="component" value="Unassembled WGS sequence"/>
</dbReference>
<dbReference type="EMBL" id="BDUD01000001">
    <property type="protein sequence ID" value="GBG22571.1"/>
    <property type="molecule type" value="Genomic_DNA"/>
</dbReference>
<evidence type="ECO:0000313" key="1">
    <source>
        <dbReference type="EMBL" id="GBG22571.1"/>
    </source>
</evidence>
<sequence length="113" mass="12741">MAAQYRTVTNSQLTKINKITMSEQRQQLYFNLIDELLKCPNGQEPEVLESKPELIDSGFVETMLQVATMFAHEGNQDGAKFLFFVARELAKELGLYPEVSNPEVANTEAANKE</sequence>
<name>A0A2R5G3D8_NOSCO</name>
<organism evidence="1 2">
    <name type="scientific">Nostoc commune NIES-4072</name>
    <dbReference type="NCBI Taxonomy" id="2005467"/>
    <lineage>
        <taxon>Bacteria</taxon>
        <taxon>Bacillati</taxon>
        <taxon>Cyanobacteriota</taxon>
        <taxon>Cyanophyceae</taxon>
        <taxon>Nostocales</taxon>
        <taxon>Nostocaceae</taxon>
        <taxon>Nostoc</taxon>
    </lineage>
</organism>
<evidence type="ECO:0000313" key="2">
    <source>
        <dbReference type="Proteomes" id="UP000245124"/>
    </source>
</evidence>
<gene>
    <name evidence="1" type="ORF">NIES4072_62820</name>
</gene>